<protein>
    <submittedName>
        <fullName evidence="2">Transposase</fullName>
    </submittedName>
</protein>
<evidence type="ECO:0000313" key="2">
    <source>
        <dbReference type="EMBL" id="CUO92920.1"/>
    </source>
</evidence>
<dbReference type="GO" id="GO:0006313">
    <property type="term" value="P:DNA transposition"/>
    <property type="evidence" value="ECO:0007669"/>
    <property type="project" value="InterPro"/>
</dbReference>
<dbReference type="GO" id="GO:0004803">
    <property type="term" value="F:transposase activity"/>
    <property type="evidence" value="ECO:0007669"/>
    <property type="project" value="InterPro"/>
</dbReference>
<gene>
    <name evidence="2" type="ORF">ERS852406_03191</name>
</gene>
<dbReference type="Proteomes" id="UP000095706">
    <property type="component" value="Unassembled WGS sequence"/>
</dbReference>
<dbReference type="Pfam" id="PF01609">
    <property type="entry name" value="DDE_Tnp_1"/>
    <property type="match status" value="1"/>
</dbReference>
<evidence type="ECO:0000313" key="3">
    <source>
        <dbReference type="Proteomes" id="UP000095706"/>
    </source>
</evidence>
<dbReference type="SUPFAM" id="SSF53098">
    <property type="entry name" value="Ribonuclease H-like"/>
    <property type="match status" value="1"/>
</dbReference>
<organism evidence="2 3">
    <name type="scientific">Fusicatenibacter saccharivorans</name>
    <dbReference type="NCBI Taxonomy" id="1150298"/>
    <lineage>
        <taxon>Bacteria</taxon>
        <taxon>Bacillati</taxon>
        <taxon>Bacillota</taxon>
        <taxon>Clostridia</taxon>
        <taxon>Lachnospirales</taxon>
        <taxon>Lachnospiraceae</taxon>
        <taxon>Fusicatenibacter</taxon>
    </lineage>
</organism>
<reference evidence="2 3" key="1">
    <citation type="submission" date="2015-09" db="EMBL/GenBank/DDBJ databases">
        <authorList>
            <consortium name="Pathogen Informatics"/>
        </authorList>
    </citation>
    <scope>NUCLEOTIDE SEQUENCE [LARGE SCALE GENOMIC DNA]</scope>
    <source>
        <strain evidence="2 3">2789STDY5608849</strain>
    </source>
</reference>
<dbReference type="InterPro" id="IPR012337">
    <property type="entry name" value="RNaseH-like_sf"/>
</dbReference>
<dbReference type="EMBL" id="CYYV01000020">
    <property type="protein sequence ID" value="CUO92920.1"/>
    <property type="molecule type" value="Genomic_DNA"/>
</dbReference>
<dbReference type="InterPro" id="IPR002559">
    <property type="entry name" value="Transposase_11"/>
</dbReference>
<feature type="domain" description="Transposase IS4-like" evidence="1">
    <location>
        <begin position="12"/>
        <end position="199"/>
    </location>
</feature>
<dbReference type="AlphaFoldDB" id="A0A174J720"/>
<name>A0A174J720_9FIRM</name>
<sequence>MLSCNGITLNYAVILYDKTKSKIKIVQDIAAELPEAPVVSYFLCDSWYTSVDIMKSFLKKGFYTIGALKTNRILYPMGIRQKASELALHMRKSDPNVSLVTVDKRKFYVYRYEGNLNKISNAVVLLSYPEECFGNPKALRVFISTDVSLSTQEILDSYAKRWSIELFFRQSKQKLGLDKYQIRSSQGIQRYWLIMSLTHYLCCMFKGKYCTFEEGYFYTIKLKKERITAIYRLIQHGASLKDVLMIAG</sequence>
<proteinExistence type="predicted"/>
<dbReference type="GO" id="GO:0003677">
    <property type="term" value="F:DNA binding"/>
    <property type="evidence" value="ECO:0007669"/>
    <property type="project" value="InterPro"/>
</dbReference>
<evidence type="ECO:0000259" key="1">
    <source>
        <dbReference type="Pfam" id="PF01609"/>
    </source>
</evidence>
<accession>A0A174J720</accession>